<evidence type="ECO:0000313" key="1">
    <source>
        <dbReference type="EMBL" id="PKC52180.1"/>
    </source>
</evidence>
<accession>A0A2N0QMB0</accession>
<name>A0A2N0QMB0_9GLOM</name>
<reference evidence="1 2" key="2">
    <citation type="submission" date="2017-10" db="EMBL/GenBank/DDBJ databases">
        <title>Genome analyses suggest a sexual origin of heterokaryosis in a supposedly ancient asexual fungus.</title>
        <authorList>
            <person name="Corradi N."/>
            <person name="Sedzielewska K."/>
            <person name="Noel J."/>
            <person name="Charron P."/>
            <person name="Farinelli L."/>
            <person name="Marton T."/>
            <person name="Kruger M."/>
            <person name="Pelin A."/>
            <person name="Brachmann A."/>
            <person name="Corradi N."/>
        </authorList>
    </citation>
    <scope>NUCLEOTIDE SEQUENCE [LARGE SCALE GENOMIC DNA]</scope>
    <source>
        <strain evidence="1 2">A1</strain>
    </source>
</reference>
<gene>
    <name evidence="1" type="ORF">RhiirA1_405113</name>
</gene>
<sequence>MTAALLSHLENLASLLPDYSVPTYSTTPTSVFKSFLRSQKNLVSAFLSTKFAQHLTDFVEYYTALRDEHFSNSLGSFIDSALSVEKCSIVLDRVLVVLDSIPTLLTDPLDIKQAAITHFQSIVSPLLVHYSSIASFPTRWQQAYTPLSDVSASLYDPVLAPISLQEWSDIVSSMPNNKASGPSKISYEMLKYLSGEALDFSLLLANTCLSRGDIPADWREAVKQNSAIMSHWLPVSSSADERSYNPCPGCSFNIPALSKKSAIKQRCNSEKCFFNVTLSETVGYPTRNAKVFAAYLPITLSTSWSYATSLALVHLTNPSLPTSSILSSSLMDKAEDDVLPLSVQSLYTDGSFYVATDTSPPSMASAWLALDDDGFILESSSLHLPLCFP</sequence>
<proteinExistence type="predicted"/>
<organism evidence="1 2">
    <name type="scientific">Rhizophagus irregularis</name>
    <dbReference type="NCBI Taxonomy" id="588596"/>
    <lineage>
        <taxon>Eukaryota</taxon>
        <taxon>Fungi</taxon>
        <taxon>Fungi incertae sedis</taxon>
        <taxon>Mucoromycota</taxon>
        <taxon>Glomeromycotina</taxon>
        <taxon>Glomeromycetes</taxon>
        <taxon>Glomerales</taxon>
        <taxon>Glomeraceae</taxon>
        <taxon>Rhizophagus</taxon>
    </lineage>
</organism>
<dbReference type="Proteomes" id="UP000232688">
    <property type="component" value="Unassembled WGS sequence"/>
</dbReference>
<dbReference type="VEuPathDB" id="FungiDB:RhiirFUN_021072"/>
<dbReference type="VEuPathDB" id="FungiDB:RhiirA1_405113"/>
<dbReference type="AlphaFoldDB" id="A0A2N0QMB0"/>
<comment type="caution">
    <text evidence="1">The sequence shown here is derived from an EMBL/GenBank/DDBJ whole genome shotgun (WGS) entry which is preliminary data.</text>
</comment>
<reference evidence="1 2" key="1">
    <citation type="submission" date="2017-10" db="EMBL/GenBank/DDBJ databases">
        <title>Extensive intraspecific genome diversity in a model arbuscular mycorrhizal fungus.</title>
        <authorList>
            <person name="Chen E.C.H."/>
            <person name="Morin E."/>
            <person name="Baudet D."/>
            <person name="Noel J."/>
            <person name="Ndikumana S."/>
            <person name="Charron P."/>
            <person name="St-Onge C."/>
            <person name="Giorgi J."/>
            <person name="Grigoriev I.V."/>
            <person name="Roux C."/>
            <person name="Martin F.M."/>
            <person name="Corradi N."/>
        </authorList>
    </citation>
    <scope>NUCLEOTIDE SEQUENCE [LARGE SCALE GENOMIC DNA]</scope>
    <source>
        <strain evidence="1 2">A1</strain>
    </source>
</reference>
<protein>
    <submittedName>
        <fullName evidence="1">Uncharacterized protein</fullName>
    </submittedName>
</protein>
<evidence type="ECO:0000313" key="2">
    <source>
        <dbReference type="Proteomes" id="UP000232688"/>
    </source>
</evidence>
<dbReference type="EMBL" id="LLXH01006256">
    <property type="protein sequence ID" value="PKC52180.1"/>
    <property type="molecule type" value="Genomic_DNA"/>
</dbReference>